<organism evidence="2 3">
    <name type="scientific">Cucurbitaria berberidis CBS 394.84</name>
    <dbReference type="NCBI Taxonomy" id="1168544"/>
    <lineage>
        <taxon>Eukaryota</taxon>
        <taxon>Fungi</taxon>
        <taxon>Dikarya</taxon>
        <taxon>Ascomycota</taxon>
        <taxon>Pezizomycotina</taxon>
        <taxon>Dothideomycetes</taxon>
        <taxon>Pleosporomycetidae</taxon>
        <taxon>Pleosporales</taxon>
        <taxon>Pleosporineae</taxon>
        <taxon>Cucurbitariaceae</taxon>
        <taxon>Cucurbitaria</taxon>
    </lineage>
</organism>
<reference evidence="2" key="1">
    <citation type="submission" date="2020-01" db="EMBL/GenBank/DDBJ databases">
        <authorList>
            <consortium name="DOE Joint Genome Institute"/>
            <person name="Haridas S."/>
            <person name="Albert R."/>
            <person name="Binder M."/>
            <person name="Bloem J."/>
            <person name="Labutti K."/>
            <person name="Salamov A."/>
            <person name="Andreopoulos B."/>
            <person name="Baker S.E."/>
            <person name="Barry K."/>
            <person name="Bills G."/>
            <person name="Bluhm B.H."/>
            <person name="Cannon C."/>
            <person name="Castanera R."/>
            <person name="Culley D.E."/>
            <person name="Daum C."/>
            <person name="Ezra D."/>
            <person name="Gonzalez J.B."/>
            <person name="Henrissat B."/>
            <person name="Kuo A."/>
            <person name="Liang C."/>
            <person name="Lipzen A."/>
            <person name="Lutzoni F."/>
            <person name="Magnuson J."/>
            <person name="Mondo S."/>
            <person name="Nolan M."/>
            <person name="Ohm R."/>
            <person name="Pangilinan J."/>
            <person name="Park H.-J."/>
            <person name="Ramirez L."/>
            <person name="Alfaro M."/>
            <person name="Sun H."/>
            <person name="Tritt A."/>
            <person name="Yoshinaga Y."/>
            <person name="Zwiers L.-H."/>
            <person name="Turgeon B.G."/>
            <person name="Goodwin S.B."/>
            <person name="Spatafora J.W."/>
            <person name="Crous P.W."/>
            <person name="Grigoriev I.V."/>
        </authorList>
    </citation>
    <scope>NUCLEOTIDE SEQUENCE</scope>
    <source>
        <strain evidence="2">CBS 394.84</strain>
    </source>
</reference>
<evidence type="ECO:0000313" key="2">
    <source>
        <dbReference type="EMBL" id="KAF1845104.1"/>
    </source>
</evidence>
<feature type="signal peptide" evidence="1">
    <location>
        <begin position="1"/>
        <end position="20"/>
    </location>
</feature>
<protein>
    <submittedName>
        <fullName evidence="2">Uncharacterized protein</fullName>
    </submittedName>
</protein>
<dbReference type="Proteomes" id="UP000800039">
    <property type="component" value="Unassembled WGS sequence"/>
</dbReference>
<dbReference type="AlphaFoldDB" id="A0A9P4L8B4"/>
<proteinExistence type="predicted"/>
<sequence>MVSFKAITSFLALTILSATANPIDYDGSLIEERDNNRTVTIFYCVKKRFKGTCQKQKALLGQCTNIDSLNDRISSIRIVGYPHQEQKCIWYLDYNCGKLGYDNPSDSNLADGDGKFNDDISSFMCE</sequence>
<keyword evidence="3" id="KW-1185">Reference proteome</keyword>
<feature type="chain" id="PRO_5040505574" evidence="1">
    <location>
        <begin position="21"/>
        <end position="126"/>
    </location>
</feature>
<comment type="caution">
    <text evidence="2">The sequence shown here is derived from an EMBL/GenBank/DDBJ whole genome shotgun (WGS) entry which is preliminary data.</text>
</comment>
<dbReference type="EMBL" id="ML976616">
    <property type="protein sequence ID" value="KAF1845104.1"/>
    <property type="molecule type" value="Genomic_DNA"/>
</dbReference>
<keyword evidence="1" id="KW-0732">Signal</keyword>
<dbReference type="GeneID" id="63855570"/>
<gene>
    <name evidence="2" type="ORF">K460DRAFT_429901</name>
</gene>
<name>A0A9P4L8B4_9PLEO</name>
<dbReference type="Gene3D" id="2.60.20.10">
    <property type="entry name" value="Crystallins"/>
    <property type="match status" value="1"/>
</dbReference>
<dbReference type="RefSeq" id="XP_040787667.1">
    <property type="nucleotide sequence ID" value="XM_040938316.1"/>
</dbReference>
<evidence type="ECO:0000313" key="3">
    <source>
        <dbReference type="Proteomes" id="UP000800039"/>
    </source>
</evidence>
<dbReference type="OrthoDB" id="2910287at2759"/>
<accession>A0A9P4L8B4</accession>
<evidence type="ECO:0000256" key="1">
    <source>
        <dbReference type="SAM" id="SignalP"/>
    </source>
</evidence>